<evidence type="ECO:0000256" key="1">
    <source>
        <dbReference type="ARBA" id="ARBA00008714"/>
    </source>
</evidence>
<proteinExistence type="inferred from homology"/>
<evidence type="ECO:0000259" key="5">
    <source>
        <dbReference type="Pfam" id="PF02777"/>
    </source>
</evidence>
<evidence type="ECO:0000313" key="6">
    <source>
        <dbReference type="EMBL" id="GEM10485.1"/>
    </source>
</evidence>
<protein>
    <recommendedName>
        <fullName evidence="2">superoxide dismutase</fullName>
        <ecNumber evidence="2">1.15.1.1</ecNumber>
    </recommendedName>
</protein>
<organism evidence="6 7">
    <name type="scientific">Rhodotorula toruloides</name>
    <name type="common">Yeast</name>
    <name type="synonym">Rhodosporidium toruloides</name>
    <dbReference type="NCBI Taxonomy" id="5286"/>
    <lineage>
        <taxon>Eukaryota</taxon>
        <taxon>Fungi</taxon>
        <taxon>Dikarya</taxon>
        <taxon>Basidiomycota</taxon>
        <taxon>Pucciniomycotina</taxon>
        <taxon>Microbotryomycetes</taxon>
        <taxon>Sporidiobolales</taxon>
        <taxon>Sporidiobolaceae</taxon>
        <taxon>Rhodotorula</taxon>
    </lineage>
</organism>
<dbReference type="InterPro" id="IPR050265">
    <property type="entry name" value="Fe/Mn_Superoxide_Dismutase"/>
</dbReference>
<evidence type="ECO:0000256" key="2">
    <source>
        <dbReference type="ARBA" id="ARBA00012682"/>
    </source>
</evidence>
<feature type="domain" description="Manganese/iron superoxide dismutase C-terminal" evidence="5">
    <location>
        <begin position="3"/>
        <end position="59"/>
    </location>
</feature>
<dbReference type="Pfam" id="PF02777">
    <property type="entry name" value="Sod_Fe_C"/>
    <property type="match status" value="1"/>
</dbReference>
<evidence type="ECO:0000256" key="3">
    <source>
        <dbReference type="ARBA" id="ARBA00022723"/>
    </source>
</evidence>
<keyword evidence="3" id="KW-0479">Metal-binding</keyword>
<comment type="similarity">
    <text evidence="1">Belongs to the iron/manganese superoxide dismutase family.</text>
</comment>
<dbReference type="InterPro" id="IPR036314">
    <property type="entry name" value="SOD_C_sf"/>
</dbReference>
<comment type="caution">
    <text evidence="6">The sequence shown here is derived from an EMBL/GenBank/DDBJ whole genome shotgun (WGS) entry which is preliminary data.</text>
</comment>
<accession>A0A511KKN1</accession>
<gene>
    <name evidence="6" type="ORF">Rt10032_c11g4502</name>
</gene>
<dbReference type="PANTHER" id="PTHR11404">
    <property type="entry name" value="SUPEROXIDE DISMUTASE 2"/>
    <property type="match status" value="1"/>
</dbReference>
<evidence type="ECO:0000256" key="4">
    <source>
        <dbReference type="ARBA" id="ARBA00023002"/>
    </source>
</evidence>
<dbReference type="AlphaFoldDB" id="A0A511KKN1"/>
<dbReference type="GO" id="GO:0005739">
    <property type="term" value="C:mitochondrion"/>
    <property type="evidence" value="ECO:0007669"/>
    <property type="project" value="TreeGrafter"/>
</dbReference>
<sequence>MPQLEVITTANQDLPSAWQVPLLGIDCFEHAYLLQYKTNRLEYLTSVLAVVDWKEAQARLAAELEGRRWW</sequence>
<dbReference type="EMBL" id="BJWK01000011">
    <property type="protein sequence ID" value="GEM10485.1"/>
    <property type="molecule type" value="Genomic_DNA"/>
</dbReference>
<dbReference type="GO" id="GO:0004784">
    <property type="term" value="F:superoxide dismutase activity"/>
    <property type="evidence" value="ECO:0007669"/>
    <property type="project" value="UniProtKB-EC"/>
</dbReference>
<dbReference type="PANTHER" id="PTHR11404:SF6">
    <property type="entry name" value="SUPEROXIDE DISMUTASE [MN], MITOCHONDRIAL"/>
    <property type="match status" value="1"/>
</dbReference>
<dbReference type="OrthoDB" id="239262at2759"/>
<dbReference type="SUPFAM" id="SSF54719">
    <property type="entry name" value="Fe,Mn superoxide dismutase (SOD), C-terminal domain"/>
    <property type="match status" value="1"/>
</dbReference>
<keyword evidence="4" id="KW-0560">Oxidoreductase</keyword>
<dbReference type="InterPro" id="IPR019832">
    <property type="entry name" value="Mn/Fe_SOD_C"/>
</dbReference>
<evidence type="ECO:0000313" key="7">
    <source>
        <dbReference type="Proteomes" id="UP000321518"/>
    </source>
</evidence>
<name>A0A511KKN1_RHOTO</name>
<dbReference type="GO" id="GO:0030145">
    <property type="term" value="F:manganese ion binding"/>
    <property type="evidence" value="ECO:0007669"/>
    <property type="project" value="TreeGrafter"/>
</dbReference>
<dbReference type="EC" id="1.15.1.1" evidence="2"/>
<reference evidence="6 7" key="1">
    <citation type="submission" date="2019-07" db="EMBL/GenBank/DDBJ databases">
        <title>Rhodotorula toruloides NBRC10032 genome sequencing.</title>
        <authorList>
            <person name="Shida Y."/>
            <person name="Takaku H."/>
            <person name="Ogasawara W."/>
            <person name="Mori K."/>
        </authorList>
    </citation>
    <scope>NUCLEOTIDE SEQUENCE [LARGE SCALE GENOMIC DNA]</scope>
    <source>
        <strain evidence="6 7">NBRC10032</strain>
    </source>
</reference>
<dbReference type="Proteomes" id="UP000321518">
    <property type="component" value="Unassembled WGS sequence"/>
</dbReference>
<dbReference type="Gene3D" id="3.55.40.20">
    <property type="entry name" value="Iron/manganese superoxide dismutase, C-terminal domain"/>
    <property type="match status" value="1"/>
</dbReference>